<feature type="chain" id="PRO_5007568278" description="Lipoprotein" evidence="1">
    <location>
        <begin position="26"/>
        <end position="226"/>
    </location>
</feature>
<evidence type="ECO:0000256" key="1">
    <source>
        <dbReference type="SAM" id="SignalP"/>
    </source>
</evidence>
<name>A0A150RR73_SORCE</name>
<dbReference type="AlphaFoldDB" id="A0A150RR73"/>
<evidence type="ECO:0008006" key="4">
    <source>
        <dbReference type="Google" id="ProtNLM"/>
    </source>
</evidence>
<protein>
    <recommendedName>
        <fullName evidence="4">Lipoprotein</fullName>
    </recommendedName>
</protein>
<dbReference type="EMBL" id="JEMB01002206">
    <property type="protein sequence ID" value="KYF82759.1"/>
    <property type="molecule type" value="Genomic_DNA"/>
</dbReference>
<keyword evidence="1" id="KW-0732">Signal</keyword>
<gene>
    <name evidence="2" type="ORF">BE17_33370</name>
</gene>
<organism evidence="2 3">
    <name type="scientific">Sorangium cellulosum</name>
    <name type="common">Polyangium cellulosum</name>
    <dbReference type="NCBI Taxonomy" id="56"/>
    <lineage>
        <taxon>Bacteria</taxon>
        <taxon>Pseudomonadati</taxon>
        <taxon>Myxococcota</taxon>
        <taxon>Polyangia</taxon>
        <taxon>Polyangiales</taxon>
        <taxon>Polyangiaceae</taxon>
        <taxon>Sorangium</taxon>
    </lineage>
</organism>
<evidence type="ECO:0000313" key="3">
    <source>
        <dbReference type="Proteomes" id="UP000075635"/>
    </source>
</evidence>
<dbReference type="Proteomes" id="UP000075635">
    <property type="component" value="Unassembled WGS sequence"/>
</dbReference>
<accession>A0A150RR73</accession>
<feature type="signal peptide" evidence="1">
    <location>
        <begin position="1"/>
        <end position="25"/>
    </location>
</feature>
<sequence length="226" mass="23514">MMQFASGVVALVVCGSIVAIGCAGAGDEAADESLGQEAPSPETLTMDLDNAVARSTKVSPSLVRVDIYDRVGTPQFSVDYRLGSADEETVRWTLHAQSGAEQASSAPVEGSLRPELVELPTLESAIKGALYIQSKVSSSLQGEEYDNYGCDLPSWVWFGDSCGSNGACCDVHDACYAQNGCTASSWYWTLPGGACDRCNGAVVSCIAFSNPGPSSCCAAGNCGQPR</sequence>
<evidence type="ECO:0000313" key="2">
    <source>
        <dbReference type="EMBL" id="KYF82759.1"/>
    </source>
</evidence>
<reference evidence="2 3" key="1">
    <citation type="submission" date="2014-02" db="EMBL/GenBank/DDBJ databases">
        <title>The small core and large imbalanced accessory genome model reveals a collaborative survival strategy of Sorangium cellulosum strains in nature.</title>
        <authorList>
            <person name="Han K."/>
            <person name="Peng R."/>
            <person name="Blom J."/>
            <person name="Li Y.-Z."/>
        </authorList>
    </citation>
    <scope>NUCLEOTIDE SEQUENCE [LARGE SCALE GENOMIC DNA]</scope>
    <source>
        <strain evidence="2 3">So0011-07</strain>
    </source>
</reference>
<proteinExistence type="predicted"/>
<comment type="caution">
    <text evidence="2">The sequence shown here is derived from an EMBL/GenBank/DDBJ whole genome shotgun (WGS) entry which is preliminary data.</text>
</comment>